<keyword evidence="6 11" id="KW-0067">ATP-binding</keyword>
<feature type="binding site" evidence="13">
    <location>
        <position position="228"/>
    </location>
    <ligand>
        <name>ATP</name>
        <dbReference type="ChEBI" id="CHEBI:30616"/>
    </ligand>
</feature>
<feature type="compositionally biased region" description="Basic and acidic residues" evidence="16">
    <location>
        <begin position="1"/>
        <end position="11"/>
    </location>
</feature>
<dbReference type="InterPro" id="IPR011009">
    <property type="entry name" value="Kinase-like_dom_sf"/>
</dbReference>
<dbReference type="Gene3D" id="1.10.510.10">
    <property type="entry name" value="Transferase(Phosphotransferase) domain 1"/>
    <property type="match status" value="1"/>
</dbReference>
<protein>
    <recommendedName>
        <fullName evidence="11">Wee1-like protein kinase</fullName>
        <ecNumber evidence="11">2.7.10.2</ecNumber>
    </recommendedName>
</protein>
<dbReference type="GO" id="GO:0005737">
    <property type="term" value="C:cytoplasm"/>
    <property type="evidence" value="ECO:0007669"/>
    <property type="project" value="TreeGrafter"/>
</dbReference>
<feature type="active site" description="Proton acceptor" evidence="12">
    <location>
        <position position="321"/>
    </location>
</feature>
<name>A0A9P0GIH0_9CUCU</name>
<dbReference type="GO" id="GO:0004715">
    <property type="term" value="F:non-membrane spanning protein tyrosine kinase activity"/>
    <property type="evidence" value="ECO:0007669"/>
    <property type="project" value="UniProtKB-UniRule"/>
</dbReference>
<keyword evidence="2 11" id="KW-0808">Transferase</keyword>
<keyword evidence="19" id="KW-1185">Reference proteome</keyword>
<evidence type="ECO:0000256" key="16">
    <source>
        <dbReference type="SAM" id="MobiDB-lite"/>
    </source>
</evidence>
<feature type="region of interest" description="Disordered" evidence="16">
    <location>
        <begin position="1"/>
        <end position="20"/>
    </location>
</feature>
<evidence type="ECO:0000256" key="4">
    <source>
        <dbReference type="ARBA" id="ARBA00022741"/>
    </source>
</evidence>
<comment type="similarity">
    <text evidence="10">Belongs to the protein kinase superfamily. Ser/Thr protein kinase family. GCN2 subfamily.</text>
</comment>
<keyword evidence="9 11" id="KW-0539">Nucleus</keyword>
<sequence>MSFARSLHEELNEPDDFDTSSGCGDMSFEFFSDMDNGGDSIVCYSPKNEHALRKLEFAGCDNNVVTPGPKNGSFSPPYKRVRALRLFDSPLTPKTIIQNCSSGTPIPRSRLFGSKPRAVPSAYAKREERPSANVNPFTPNGMLLSKKRTRSIRSLLGSPDMKPVKLDLNESDASDAEIEQPTKRVALQENNISRYHKEFLELELIGKGQFGSVFKCVNRLDGCVYAVKKSTKPVAGSSYEKTALNEVYAHAVLGKHQHVVRYYSAWAEDNHMIIQNEYCNGGSLADKISEEPLSAQELRTLLIHVTEGLRYIHSEGLVHLDIKPGNIFISRERKMHITNYDSADDGFEDLDDNSMMEEELTYKIGDLGHVTSLQNPQVEEGDCRYLPNEILHEDYTHLTKADVFALGLTVLEAAGSGALPKNGEEWHTLRRGEIPPLPQKLSRDLVDLIKNMIHSDPTHRPSPIQIMQNRALSPESYKSKAELTRELNAEKLRNEMLMKQLKEATICIKTFETVKMPTSTKANRLIGKKVNRSVSTTTF</sequence>
<evidence type="ECO:0000256" key="3">
    <source>
        <dbReference type="ARBA" id="ARBA00022723"/>
    </source>
</evidence>
<dbReference type="Pfam" id="PF00069">
    <property type="entry name" value="Pkinase"/>
    <property type="match status" value="1"/>
</dbReference>
<evidence type="ECO:0000256" key="9">
    <source>
        <dbReference type="ARBA" id="ARBA00023242"/>
    </source>
</evidence>
<dbReference type="PANTHER" id="PTHR11042:SF185">
    <property type="entry name" value="WEE1-LIKE PROTEIN KINASE"/>
    <property type="match status" value="1"/>
</dbReference>
<evidence type="ECO:0000256" key="14">
    <source>
        <dbReference type="PIRSR" id="PIRSR037281-3"/>
    </source>
</evidence>
<accession>A0A9P0GIH0</accession>
<feature type="binding site" evidence="14">
    <location>
        <position position="326"/>
    </location>
    <ligand>
        <name>Mg(2+)</name>
        <dbReference type="ChEBI" id="CHEBI:18420"/>
        <label>1</label>
    </ligand>
</feature>
<dbReference type="EMBL" id="OV651818">
    <property type="protein sequence ID" value="CAH1111997.1"/>
    <property type="molecule type" value="Genomic_DNA"/>
</dbReference>
<evidence type="ECO:0000256" key="6">
    <source>
        <dbReference type="ARBA" id="ARBA00022840"/>
    </source>
</evidence>
<feature type="binding site" evidence="15">
    <location>
        <position position="229"/>
    </location>
    <ligand>
        <name>ATP</name>
        <dbReference type="ChEBI" id="CHEBI:30616"/>
    </ligand>
</feature>
<evidence type="ECO:0000256" key="5">
    <source>
        <dbReference type="ARBA" id="ARBA00022777"/>
    </source>
</evidence>
<dbReference type="OrthoDB" id="5337378at2759"/>
<dbReference type="GO" id="GO:0000287">
    <property type="term" value="F:magnesium ion binding"/>
    <property type="evidence" value="ECO:0007669"/>
    <property type="project" value="InterPro"/>
</dbReference>
<evidence type="ECO:0000256" key="11">
    <source>
        <dbReference type="PIRNR" id="PIRNR037281"/>
    </source>
</evidence>
<keyword evidence="3 11" id="KW-0479">Metal-binding</keyword>
<proteinExistence type="inferred from homology"/>
<keyword evidence="7 14" id="KW-0460">Magnesium</keyword>
<evidence type="ECO:0000313" key="19">
    <source>
        <dbReference type="Proteomes" id="UP001153636"/>
    </source>
</evidence>
<dbReference type="InterPro" id="IPR000719">
    <property type="entry name" value="Prot_kinase_dom"/>
</dbReference>
<comment type="similarity">
    <text evidence="11">Belongs to the protein kinase superfamily. Ser/Thr protein kinase family. WEE1 subfamily.</text>
</comment>
<dbReference type="PROSITE" id="PS00108">
    <property type="entry name" value="PROTEIN_KINASE_ST"/>
    <property type="match status" value="1"/>
</dbReference>
<keyword evidence="4 11" id="KW-0547">Nucleotide-binding</keyword>
<dbReference type="SUPFAM" id="SSF56112">
    <property type="entry name" value="Protein kinase-like (PK-like)"/>
    <property type="match status" value="1"/>
</dbReference>
<dbReference type="PANTHER" id="PTHR11042">
    <property type="entry name" value="EUKARYOTIC TRANSLATION INITIATION FACTOR 2-ALPHA KINASE EIF2-ALPHA KINASE -RELATED"/>
    <property type="match status" value="1"/>
</dbReference>
<dbReference type="InterPro" id="IPR008271">
    <property type="entry name" value="Ser/Thr_kinase_AS"/>
</dbReference>
<comment type="cofactor">
    <cofactor evidence="14">
        <name>Mg(2+)</name>
        <dbReference type="ChEBI" id="CHEBI:18420"/>
    </cofactor>
    <text evidence="14">Binds 2 magnesium ions per subunit.</text>
</comment>
<evidence type="ECO:0000313" key="18">
    <source>
        <dbReference type="EMBL" id="CAH1111997.1"/>
    </source>
</evidence>
<dbReference type="Gene3D" id="3.30.200.20">
    <property type="entry name" value="Phosphorylase Kinase, domain 1"/>
    <property type="match status" value="1"/>
</dbReference>
<evidence type="ECO:0000256" key="13">
    <source>
        <dbReference type="PIRSR" id="PIRSR037281-2"/>
    </source>
</evidence>
<evidence type="ECO:0000256" key="8">
    <source>
        <dbReference type="ARBA" id="ARBA00023137"/>
    </source>
</evidence>
<dbReference type="GO" id="GO:0005524">
    <property type="term" value="F:ATP binding"/>
    <property type="evidence" value="ECO:0007669"/>
    <property type="project" value="UniProtKB-UniRule"/>
</dbReference>
<dbReference type="PIRSF" id="PIRSF037281">
    <property type="entry name" value="Wee1-like_protein_kinase"/>
    <property type="match status" value="1"/>
</dbReference>
<dbReference type="Proteomes" id="UP001153636">
    <property type="component" value="Chromosome 6"/>
</dbReference>
<keyword evidence="8 11" id="KW-0829">Tyrosine-protein kinase</keyword>
<dbReference type="GO" id="GO:0000278">
    <property type="term" value="P:mitotic cell cycle"/>
    <property type="evidence" value="ECO:0007669"/>
    <property type="project" value="InterPro"/>
</dbReference>
<evidence type="ECO:0000256" key="12">
    <source>
        <dbReference type="PIRSR" id="PIRSR037281-1"/>
    </source>
</evidence>
<evidence type="ECO:0000256" key="15">
    <source>
        <dbReference type="PROSITE-ProRule" id="PRU10141"/>
    </source>
</evidence>
<dbReference type="SMART" id="SM00220">
    <property type="entry name" value="S_TKc"/>
    <property type="match status" value="1"/>
</dbReference>
<feature type="binding site" evidence="14">
    <location>
        <position position="366"/>
    </location>
    <ligand>
        <name>Mg(2+)</name>
        <dbReference type="ChEBI" id="CHEBI:18420"/>
        <label>1</label>
    </ligand>
</feature>
<evidence type="ECO:0000256" key="1">
    <source>
        <dbReference type="ARBA" id="ARBA00004123"/>
    </source>
</evidence>
<comment type="subcellular location">
    <subcellularLocation>
        <location evidence="1 11">Nucleus</location>
    </subcellularLocation>
</comment>
<dbReference type="PROSITE" id="PS50011">
    <property type="entry name" value="PROTEIN_KINASE_DOM"/>
    <property type="match status" value="1"/>
</dbReference>
<keyword evidence="5 11" id="KW-0418">Kinase</keyword>
<dbReference type="GO" id="GO:0005634">
    <property type="term" value="C:nucleus"/>
    <property type="evidence" value="ECO:0007669"/>
    <property type="project" value="UniProtKB-SubCell"/>
</dbReference>
<dbReference type="InterPro" id="IPR050339">
    <property type="entry name" value="CC_SR_Kinase"/>
</dbReference>
<evidence type="ECO:0000259" key="17">
    <source>
        <dbReference type="PROSITE" id="PS50011"/>
    </source>
</evidence>
<evidence type="ECO:0000256" key="2">
    <source>
        <dbReference type="ARBA" id="ARBA00022679"/>
    </source>
</evidence>
<dbReference type="EC" id="2.7.10.2" evidence="11"/>
<dbReference type="InterPro" id="IPR017441">
    <property type="entry name" value="Protein_kinase_ATP_BS"/>
</dbReference>
<gene>
    <name evidence="18" type="ORF">PSYICH_LOCUS12828</name>
</gene>
<reference evidence="18" key="1">
    <citation type="submission" date="2022-01" db="EMBL/GenBank/DDBJ databases">
        <authorList>
            <person name="King R."/>
        </authorList>
    </citation>
    <scope>NUCLEOTIDE SEQUENCE</scope>
</reference>
<organism evidence="18 19">
    <name type="scientific">Psylliodes chrysocephalus</name>
    <dbReference type="NCBI Taxonomy" id="3402493"/>
    <lineage>
        <taxon>Eukaryota</taxon>
        <taxon>Metazoa</taxon>
        <taxon>Ecdysozoa</taxon>
        <taxon>Arthropoda</taxon>
        <taxon>Hexapoda</taxon>
        <taxon>Insecta</taxon>
        <taxon>Pterygota</taxon>
        <taxon>Neoptera</taxon>
        <taxon>Endopterygota</taxon>
        <taxon>Coleoptera</taxon>
        <taxon>Polyphaga</taxon>
        <taxon>Cucujiformia</taxon>
        <taxon>Chrysomeloidea</taxon>
        <taxon>Chrysomelidae</taxon>
        <taxon>Galerucinae</taxon>
        <taxon>Alticini</taxon>
        <taxon>Psylliodes</taxon>
    </lineage>
</organism>
<feature type="binding site" evidence="13">
    <location>
        <begin position="205"/>
        <end position="213"/>
    </location>
    <ligand>
        <name>ATP</name>
        <dbReference type="ChEBI" id="CHEBI:30616"/>
    </ligand>
</feature>
<evidence type="ECO:0000256" key="10">
    <source>
        <dbReference type="ARBA" id="ARBA00037982"/>
    </source>
</evidence>
<comment type="catalytic activity">
    <reaction evidence="11">
        <text>L-tyrosyl-[protein] + ATP = O-phospho-L-tyrosyl-[protein] + ADP + H(+)</text>
        <dbReference type="Rhea" id="RHEA:10596"/>
        <dbReference type="Rhea" id="RHEA-COMP:10136"/>
        <dbReference type="Rhea" id="RHEA-COMP:20101"/>
        <dbReference type="ChEBI" id="CHEBI:15378"/>
        <dbReference type="ChEBI" id="CHEBI:30616"/>
        <dbReference type="ChEBI" id="CHEBI:46858"/>
        <dbReference type="ChEBI" id="CHEBI:61978"/>
        <dbReference type="ChEBI" id="CHEBI:456216"/>
        <dbReference type="EC" id="2.7.10.2"/>
    </reaction>
</comment>
<dbReference type="FunFam" id="3.30.200.20:FF:000115">
    <property type="entry name" value="Wee1-like kinase 2"/>
    <property type="match status" value="1"/>
</dbReference>
<evidence type="ECO:0000256" key="7">
    <source>
        <dbReference type="ARBA" id="ARBA00022842"/>
    </source>
</evidence>
<feature type="domain" description="Protein kinase" evidence="17">
    <location>
        <begin position="199"/>
        <end position="472"/>
    </location>
</feature>
<dbReference type="PROSITE" id="PS00107">
    <property type="entry name" value="PROTEIN_KINASE_ATP"/>
    <property type="match status" value="1"/>
</dbReference>
<dbReference type="AlphaFoldDB" id="A0A9P0GIH0"/>
<dbReference type="InterPro" id="IPR017164">
    <property type="entry name" value="Wee1-like_protein_kinase"/>
</dbReference>